<keyword evidence="1" id="KW-1133">Transmembrane helix</keyword>
<feature type="transmembrane region" description="Helical" evidence="1">
    <location>
        <begin position="152"/>
        <end position="174"/>
    </location>
</feature>
<dbReference type="Proteomes" id="UP000262969">
    <property type="component" value="Unassembled WGS sequence"/>
</dbReference>
<evidence type="ECO:0000256" key="1">
    <source>
        <dbReference type="SAM" id="Phobius"/>
    </source>
</evidence>
<evidence type="ECO:0000313" key="3">
    <source>
        <dbReference type="Proteomes" id="UP000262969"/>
    </source>
</evidence>
<reference evidence="2 3" key="1">
    <citation type="journal article" date="2018" name="Nat. Biotechnol.">
        <title>A standardized bacterial taxonomy based on genome phylogeny substantially revises the tree of life.</title>
        <authorList>
            <person name="Parks D.H."/>
            <person name="Chuvochina M."/>
            <person name="Waite D.W."/>
            <person name="Rinke C."/>
            <person name="Skarshewski A."/>
            <person name="Chaumeil P.A."/>
            <person name="Hugenholtz P."/>
        </authorList>
    </citation>
    <scope>NUCLEOTIDE SEQUENCE [LARGE SCALE GENOMIC DNA]</scope>
    <source>
        <strain evidence="2">UBA11728</strain>
    </source>
</reference>
<comment type="caution">
    <text evidence="2">The sequence shown here is derived from an EMBL/GenBank/DDBJ whole genome shotgun (WGS) entry which is preliminary data.</text>
</comment>
<proteinExistence type="predicted"/>
<feature type="transmembrane region" description="Helical" evidence="1">
    <location>
        <begin position="12"/>
        <end position="45"/>
    </location>
</feature>
<evidence type="ECO:0000313" key="2">
    <source>
        <dbReference type="EMBL" id="HCL03980.1"/>
    </source>
</evidence>
<gene>
    <name evidence="2" type="ORF">DHW61_16500</name>
</gene>
<accession>A0A3D2XA09</accession>
<dbReference type="AlphaFoldDB" id="A0A3D2XA09"/>
<feature type="transmembrane region" description="Helical" evidence="1">
    <location>
        <begin position="66"/>
        <end position="85"/>
    </location>
</feature>
<organism evidence="2 3">
    <name type="scientific">Lachnoclostridium phytofermentans</name>
    <dbReference type="NCBI Taxonomy" id="66219"/>
    <lineage>
        <taxon>Bacteria</taxon>
        <taxon>Bacillati</taxon>
        <taxon>Bacillota</taxon>
        <taxon>Clostridia</taxon>
        <taxon>Lachnospirales</taxon>
        <taxon>Lachnospiraceae</taxon>
    </lineage>
</organism>
<sequence length="175" mass="20039">MKKYVKLYDVTALYPIWFLLLMPNTWIFLIATQFILASFVLLGGLKYMGYDDVSSVWKKSIIWNTLYGFIGYPITCGILFSTQFISETMPKGEWLIENLTIPIATNPYSHLTSAIFIIAVVAFSAFICYIMNRFFSFRKTNLSKAQVNRLSIYLAIITAPYIAMTPSITLYNSIL</sequence>
<keyword evidence="1" id="KW-0812">Transmembrane</keyword>
<keyword evidence="1" id="KW-0472">Membrane</keyword>
<name>A0A3D2XA09_9FIRM</name>
<feature type="transmembrane region" description="Helical" evidence="1">
    <location>
        <begin position="108"/>
        <end position="131"/>
    </location>
</feature>
<dbReference type="EMBL" id="DPVV01000539">
    <property type="protein sequence ID" value="HCL03980.1"/>
    <property type="molecule type" value="Genomic_DNA"/>
</dbReference>
<protein>
    <submittedName>
        <fullName evidence="2">Uncharacterized protein</fullName>
    </submittedName>
</protein>